<evidence type="ECO:0000313" key="14">
    <source>
        <dbReference type="EMBL" id="MBO1265357.1"/>
    </source>
</evidence>
<feature type="compositionally biased region" description="Basic and acidic residues" evidence="10">
    <location>
        <begin position="743"/>
        <end position="763"/>
    </location>
</feature>
<dbReference type="InterPro" id="IPR003660">
    <property type="entry name" value="HAMP_dom"/>
</dbReference>
<dbReference type="PANTHER" id="PTHR32089">
    <property type="entry name" value="METHYL-ACCEPTING CHEMOTAXIS PROTEIN MCPB"/>
    <property type="match status" value="1"/>
</dbReference>
<evidence type="ECO:0000256" key="5">
    <source>
        <dbReference type="ARBA" id="ARBA00022989"/>
    </source>
</evidence>
<protein>
    <submittedName>
        <fullName evidence="14">Methyl-accepting chemotaxis protein</fullName>
    </submittedName>
</protein>
<evidence type="ECO:0000256" key="6">
    <source>
        <dbReference type="ARBA" id="ARBA00023136"/>
    </source>
</evidence>
<organism evidence="14 15">
    <name type="scientific">Proteiniclasticum aestuarii</name>
    <dbReference type="NCBI Taxonomy" id="2817862"/>
    <lineage>
        <taxon>Bacteria</taxon>
        <taxon>Bacillati</taxon>
        <taxon>Bacillota</taxon>
        <taxon>Clostridia</taxon>
        <taxon>Eubacteriales</taxon>
        <taxon>Clostridiaceae</taxon>
        <taxon>Proteiniclasticum</taxon>
    </lineage>
</organism>
<comment type="caution">
    <text evidence="14">The sequence shown here is derived from an EMBL/GenBank/DDBJ whole genome shotgun (WGS) entry which is preliminary data.</text>
</comment>
<evidence type="ECO:0000256" key="3">
    <source>
        <dbReference type="ARBA" id="ARBA00022500"/>
    </source>
</evidence>
<dbReference type="InterPro" id="IPR033479">
    <property type="entry name" value="dCache_1"/>
</dbReference>
<dbReference type="GO" id="GO:0006935">
    <property type="term" value="P:chemotaxis"/>
    <property type="evidence" value="ECO:0007669"/>
    <property type="project" value="UniProtKB-KW"/>
</dbReference>
<evidence type="ECO:0000259" key="13">
    <source>
        <dbReference type="PROSITE" id="PS50885"/>
    </source>
</evidence>
<keyword evidence="5 11" id="KW-1133">Transmembrane helix</keyword>
<dbReference type="Gene3D" id="1.10.287.950">
    <property type="entry name" value="Methyl-accepting chemotaxis protein"/>
    <property type="match status" value="1"/>
</dbReference>
<dbReference type="EMBL" id="JAFNJU010000007">
    <property type="protein sequence ID" value="MBO1265357.1"/>
    <property type="molecule type" value="Genomic_DNA"/>
</dbReference>
<evidence type="ECO:0000259" key="12">
    <source>
        <dbReference type="PROSITE" id="PS50111"/>
    </source>
</evidence>
<dbReference type="Gene3D" id="3.30.450.20">
    <property type="entry name" value="PAS domain"/>
    <property type="match status" value="1"/>
</dbReference>
<dbReference type="SMART" id="SM00304">
    <property type="entry name" value="HAMP"/>
    <property type="match status" value="1"/>
</dbReference>
<dbReference type="GO" id="GO:0005886">
    <property type="term" value="C:plasma membrane"/>
    <property type="evidence" value="ECO:0007669"/>
    <property type="project" value="UniProtKB-SubCell"/>
</dbReference>
<dbReference type="CDD" id="cd18773">
    <property type="entry name" value="PDC1_HK_sensor"/>
    <property type="match status" value="1"/>
</dbReference>
<feature type="region of interest" description="Disordered" evidence="10">
    <location>
        <begin position="1"/>
        <end position="51"/>
    </location>
</feature>
<evidence type="ECO:0000256" key="4">
    <source>
        <dbReference type="ARBA" id="ARBA00022692"/>
    </source>
</evidence>
<evidence type="ECO:0000256" key="11">
    <source>
        <dbReference type="SAM" id="Phobius"/>
    </source>
</evidence>
<feature type="compositionally biased region" description="Basic residues" evidence="10">
    <location>
        <begin position="1"/>
        <end position="16"/>
    </location>
</feature>
<evidence type="ECO:0000256" key="1">
    <source>
        <dbReference type="ARBA" id="ARBA00004651"/>
    </source>
</evidence>
<comment type="similarity">
    <text evidence="8">Belongs to the methyl-accepting chemotaxis (MCP) protein family.</text>
</comment>
<dbReference type="SUPFAM" id="SSF103190">
    <property type="entry name" value="Sensory domain-like"/>
    <property type="match status" value="1"/>
</dbReference>
<name>A0A939HCC6_9CLOT</name>
<dbReference type="RefSeq" id="WP_207599881.1">
    <property type="nucleotide sequence ID" value="NZ_JAFNJU010000007.1"/>
</dbReference>
<evidence type="ECO:0000256" key="2">
    <source>
        <dbReference type="ARBA" id="ARBA00022475"/>
    </source>
</evidence>
<feature type="domain" description="HAMP" evidence="13">
    <location>
        <begin position="402"/>
        <end position="457"/>
    </location>
</feature>
<gene>
    <name evidence="14" type="ORF">J3A84_09975</name>
</gene>
<evidence type="ECO:0000313" key="15">
    <source>
        <dbReference type="Proteomes" id="UP000664218"/>
    </source>
</evidence>
<comment type="subcellular location">
    <subcellularLocation>
        <location evidence="1">Cell membrane</location>
        <topology evidence="1">Multi-pass membrane protein</topology>
    </subcellularLocation>
</comment>
<dbReference type="GO" id="GO:0007165">
    <property type="term" value="P:signal transduction"/>
    <property type="evidence" value="ECO:0007669"/>
    <property type="project" value="UniProtKB-KW"/>
</dbReference>
<dbReference type="InterPro" id="IPR004089">
    <property type="entry name" value="MCPsignal_dom"/>
</dbReference>
<dbReference type="Pfam" id="PF02743">
    <property type="entry name" value="dCache_1"/>
    <property type="match status" value="1"/>
</dbReference>
<keyword evidence="15" id="KW-1185">Reference proteome</keyword>
<dbReference type="Proteomes" id="UP000664218">
    <property type="component" value="Unassembled WGS sequence"/>
</dbReference>
<dbReference type="PROSITE" id="PS50111">
    <property type="entry name" value="CHEMOTAXIS_TRANSDUC_2"/>
    <property type="match status" value="1"/>
</dbReference>
<keyword evidence="2" id="KW-1003">Cell membrane</keyword>
<feature type="domain" description="Methyl-accepting transducer" evidence="12">
    <location>
        <begin position="476"/>
        <end position="727"/>
    </location>
</feature>
<feature type="transmembrane region" description="Helical" evidence="11">
    <location>
        <begin position="77"/>
        <end position="99"/>
    </location>
</feature>
<feature type="compositionally biased region" description="Basic and acidic residues" evidence="10">
    <location>
        <begin position="17"/>
        <end position="30"/>
    </location>
</feature>
<dbReference type="CDD" id="cd12912">
    <property type="entry name" value="PDC2_MCP_like"/>
    <property type="match status" value="1"/>
</dbReference>
<dbReference type="AlphaFoldDB" id="A0A939HCC6"/>
<keyword evidence="4 11" id="KW-0812">Transmembrane</keyword>
<dbReference type="PANTHER" id="PTHR32089:SF112">
    <property type="entry name" value="LYSOZYME-LIKE PROTEIN-RELATED"/>
    <property type="match status" value="1"/>
</dbReference>
<evidence type="ECO:0000256" key="9">
    <source>
        <dbReference type="PROSITE-ProRule" id="PRU00284"/>
    </source>
</evidence>
<dbReference type="Gene3D" id="6.10.340.10">
    <property type="match status" value="1"/>
</dbReference>
<feature type="region of interest" description="Disordered" evidence="10">
    <location>
        <begin position="731"/>
        <end position="763"/>
    </location>
</feature>
<feature type="transmembrane region" description="Helical" evidence="11">
    <location>
        <begin position="379"/>
        <end position="401"/>
    </location>
</feature>
<dbReference type="PROSITE" id="PS50885">
    <property type="entry name" value="HAMP"/>
    <property type="match status" value="1"/>
</dbReference>
<keyword evidence="7 9" id="KW-0807">Transducer</keyword>
<dbReference type="SUPFAM" id="SSF58104">
    <property type="entry name" value="Methyl-accepting chemotaxis protein (MCP) signaling domain"/>
    <property type="match status" value="1"/>
</dbReference>
<dbReference type="SMART" id="SM00283">
    <property type="entry name" value="MA"/>
    <property type="match status" value="1"/>
</dbReference>
<reference evidence="14" key="1">
    <citation type="submission" date="2021-03" db="EMBL/GenBank/DDBJ databases">
        <title>Proteiniclasticum marinus sp. nov., isolated from tidal flat sediment.</title>
        <authorList>
            <person name="Namirimu T."/>
            <person name="Yang J.-A."/>
            <person name="Yang S.-H."/>
            <person name="Kim Y.-J."/>
            <person name="Kwon K.K."/>
        </authorList>
    </citation>
    <scope>NUCLEOTIDE SEQUENCE</scope>
    <source>
        <strain evidence="14">SCR006</strain>
    </source>
</reference>
<dbReference type="InterPro" id="IPR029151">
    <property type="entry name" value="Sensor-like_sf"/>
</dbReference>
<evidence type="ECO:0000256" key="10">
    <source>
        <dbReference type="SAM" id="MobiDB-lite"/>
    </source>
</evidence>
<dbReference type="Pfam" id="PF00015">
    <property type="entry name" value="MCPsignal"/>
    <property type="match status" value="1"/>
</dbReference>
<accession>A0A939HCC6</accession>
<sequence>MTAKKKAPRVQKKKRFEVKSLLKAGKDKKENKSKKAKSESKGRISSLFRKNAVKKDSENNNAVVEAKSRKSIGKKMVVMTLLMVTIPLLVSNIASLTYMNQNYVKEMEANNDVLAEAIADQVSAFIERGFNVTEQLAVNNDVREYNGLAQSSVLSSTARDHDYFDLIFVVDEDGMQTARSKGRLGNSSDRFWYTKTRDEKVKWVSDSYYSQNGGIPVTTIAMPVYNQNLTFLGVIGSDIKLTALQDLIAEHSEGSKLAFIIDGQGTVIAHKNYNMVKEMFNYVSMTKQVLRKDAYGKPVLDESGVQIVNEVPVNAPVELNEMAKKALAGESGFESYTDLDGVEVVSAYRPIALPGESVSWAVITVESKDEAMAFINNTIYFSLVIAVVALIAAVVIASLFARSISRPIKTSSQYLSRIAHGDFTVDVDQRLLKRQDEIGTISNGIHEMKNSLRNLVGKITETSNGISAQVETSMNSIVELNTNLESVSATTEELAAGNEETAASTEEMAAASSEIEKAVHSIAERSQHGAVAARETAERADITQKKVREAQKKSEEIFIETKGDLERAIEGAKVVDQIRVLSDAILQITAQTNLLALNAAIEAARAGEAGRGFSVVADEIRKLAEQSKDAATKIQEVTSKVTSSVEHLSGSSNQLLSYVEKDVKSDYQSMLEVAAKYNEDARYFDDLVTEFSATSEELLASIESVTAAIDGVASAANESASGTSDIAEKISESTMKSSQVMDEMEKTKDQSQNLREETRKFRL</sequence>
<dbReference type="Pfam" id="PF00672">
    <property type="entry name" value="HAMP"/>
    <property type="match status" value="1"/>
</dbReference>
<keyword evidence="6 11" id="KW-0472">Membrane</keyword>
<evidence type="ECO:0000256" key="8">
    <source>
        <dbReference type="ARBA" id="ARBA00029447"/>
    </source>
</evidence>
<evidence type="ECO:0000256" key="7">
    <source>
        <dbReference type="ARBA" id="ARBA00023224"/>
    </source>
</evidence>
<dbReference type="CDD" id="cd06225">
    <property type="entry name" value="HAMP"/>
    <property type="match status" value="1"/>
</dbReference>
<proteinExistence type="inferred from homology"/>
<keyword evidence="3" id="KW-0145">Chemotaxis</keyword>